<evidence type="ECO:0000313" key="2">
    <source>
        <dbReference type="Proteomes" id="UP000254072"/>
    </source>
</evidence>
<protein>
    <submittedName>
        <fullName evidence="1">Uncharacterized protein</fullName>
    </submittedName>
</protein>
<sequence length="62" mass="7433">MYKMNSSFLYHAWWIYNLECSREEYKGNTIFLYTHSKKPQTKCPKCGNCRSANKDQIFEADN</sequence>
<organism evidence="1 2">
    <name type="scientific">Prevotella disiens</name>
    <dbReference type="NCBI Taxonomy" id="28130"/>
    <lineage>
        <taxon>Bacteria</taxon>
        <taxon>Pseudomonadati</taxon>
        <taxon>Bacteroidota</taxon>
        <taxon>Bacteroidia</taxon>
        <taxon>Bacteroidales</taxon>
        <taxon>Prevotellaceae</taxon>
        <taxon>Prevotella</taxon>
    </lineage>
</organism>
<dbReference type="RefSeq" id="WP_004355889.1">
    <property type="nucleotide sequence ID" value="NZ_CAMPVB010000029.1"/>
</dbReference>
<reference evidence="1 2" key="1">
    <citation type="submission" date="2018-06" db="EMBL/GenBank/DDBJ databases">
        <authorList>
            <consortium name="Pathogen Informatics"/>
            <person name="Doyle S."/>
        </authorList>
    </citation>
    <scope>NUCLEOTIDE SEQUENCE [LARGE SCALE GENOMIC DNA]</scope>
    <source>
        <strain evidence="1 2">NCTC11157</strain>
    </source>
</reference>
<dbReference type="GeneID" id="91083784"/>
<dbReference type="EMBL" id="UGTL01000001">
    <property type="protein sequence ID" value="SUB85884.1"/>
    <property type="molecule type" value="Genomic_DNA"/>
</dbReference>
<name>A0A379E0M8_9BACT</name>
<dbReference type="AlphaFoldDB" id="A0A379E0M8"/>
<evidence type="ECO:0000313" key="1">
    <source>
        <dbReference type="EMBL" id="SUB85884.1"/>
    </source>
</evidence>
<accession>A0A379E0M8</accession>
<gene>
    <name evidence="1" type="ORF">NCTC11157_01623</name>
</gene>
<dbReference type="Proteomes" id="UP000254072">
    <property type="component" value="Unassembled WGS sequence"/>
</dbReference>
<dbReference type="OrthoDB" id="1014181at2"/>
<proteinExistence type="predicted"/>